<keyword evidence="2" id="KW-0813">Transport</keyword>
<evidence type="ECO:0000256" key="1">
    <source>
        <dbReference type="ARBA" id="ARBA00004141"/>
    </source>
</evidence>
<organism evidence="9 10">
    <name type="scientific">Sphingomonas kyeonggiensis</name>
    <dbReference type="NCBI Taxonomy" id="1268553"/>
    <lineage>
        <taxon>Bacteria</taxon>
        <taxon>Pseudomonadati</taxon>
        <taxon>Pseudomonadota</taxon>
        <taxon>Alphaproteobacteria</taxon>
        <taxon>Sphingomonadales</taxon>
        <taxon>Sphingomonadaceae</taxon>
        <taxon>Sphingomonas</taxon>
    </lineage>
</organism>
<keyword evidence="3 8" id="KW-0812">Transmembrane</keyword>
<name>A0A7W6JWQ4_9SPHN</name>
<dbReference type="GO" id="GO:0015293">
    <property type="term" value="F:symporter activity"/>
    <property type="evidence" value="ECO:0007669"/>
    <property type="project" value="UniProtKB-KW"/>
</dbReference>
<sequence>MTEKNSEKTSVTKQLGPGLITGAADDDPSGIATYSQAGAQFGYGLMWTMVLTYPLMSAVQLVSAHIGRVSGKGLAENMRDVMPRWLLTLLVTILFVANTINIGADIAAMGDAAQLVVGWGDHWFTIFFAFVSLMLQVFVPYHRYARVLKWLTLSLLAYAAVVIVVKVDWAAAATGLVVPRLSGPQAIATVVAIFGTTISPYLFFWQTAQEVEEIEDDDEARPLNEAPDQAPREIKRMRIDTLVGMAFSNVIALAIMIAAAATLHQQGVTQIDTAADAAKALQPVAGDFAFALFAIGIIGTGLLAVPVLAGSAGFAVSNARGWRCGLEHKVADAPGFYGVIALATLLGIALDWSDIPPIQALFWSAVVNGFAAVPIMAVMMIIATRRSVMGEFRIRGPLLWLGWAATLVMGAAAAAMLIWQ</sequence>
<comment type="caution">
    <text evidence="9">The sequence shown here is derived from an EMBL/GenBank/DDBJ whole genome shotgun (WGS) entry which is preliminary data.</text>
</comment>
<keyword evidence="4" id="KW-0769">Symport</keyword>
<feature type="transmembrane region" description="Helical" evidence="8">
    <location>
        <begin position="396"/>
        <end position="419"/>
    </location>
</feature>
<dbReference type="Proteomes" id="UP000557392">
    <property type="component" value="Unassembled WGS sequence"/>
</dbReference>
<evidence type="ECO:0000256" key="5">
    <source>
        <dbReference type="ARBA" id="ARBA00022989"/>
    </source>
</evidence>
<evidence type="ECO:0000313" key="10">
    <source>
        <dbReference type="Proteomes" id="UP000557392"/>
    </source>
</evidence>
<dbReference type="PANTHER" id="PTHR11706">
    <property type="entry name" value="SOLUTE CARRIER PROTEIN FAMILY 11 MEMBER"/>
    <property type="match status" value="1"/>
</dbReference>
<feature type="transmembrane region" description="Helical" evidence="8">
    <location>
        <begin position="123"/>
        <end position="141"/>
    </location>
</feature>
<protein>
    <submittedName>
        <fullName evidence="9">NRAMP (Natural resistance-associated macrophage protein)-like metal ion transporter</fullName>
    </submittedName>
</protein>
<comment type="subcellular location">
    <subcellularLocation>
        <location evidence="1">Membrane</location>
        <topology evidence="1">Multi-pass membrane protein</topology>
    </subcellularLocation>
</comment>
<feature type="transmembrane region" description="Helical" evidence="8">
    <location>
        <begin position="362"/>
        <end position="384"/>
    </location>
</feature>
<dbReference type="GO" id="GO:0005384">
    <property type="term" value="F:manganese ion transmembrane transporter activity"/>
    <property type="evidence" value="ECO:0007669"/>
    <property type="project" value="TreeGrafter"/>
</dbReference>
<evidence type="ECO:0000256" key="2">
    <source>
        <dbReference type="ARBA" id="ARBA00022448"/>
    </source>
</evidence>
<dbReference type="Pfam" id="PF01566">
    <property type="entry name" value="Nramp"/>
    <property type="match status" value="1"/>
</dbReference>
<dbReference type="EMBL" id="JACIEH010000004">
    <property type="protein sequence ID" value="MBB4100826.1"/>
    <property type="molecule type" value="Genomic_DNA"/>
</dbReference>
<feature type="transmembrane region" description="Helical" evidence="8">
    <location>
        <begin position="85"/>
        <end position="103"/>
    </location>
</feature>
<dbReference type="PANTHER" id="PTHR11706:SF33">
    <property type="entry name" value="NATURAL RESISTANCE-ASSOCIATED MACROPHAGE PROTEIN 2"/>
    <property type="match status" value="1"/>
</dbReference>
<feature type="transmembrane region" description="Helical" evidence="8">
    <location>
        <begin position="330"/>
        <end position="350"/>
    </location>
</feature>
<reference evidence="9 10" key="1">
    <citation type="submission" date="2020-08" db="EMBL/GenBank/DDBJ databases">
        <title>Genomic Encyclopedia of Type Strains, Phase IV (KMG-IV): sequencing the most valuable type-strain genomes for metagenomic binning, comparative biology and taxonomic classification.</title>
        <authorList>
            <person name="Goeker M."/>
        </authorList>
    </citation>
    <scope>NUCLEOTIDE SEQUENCE [LARGE SCALE GENOMIC DNA]</scope>
    <source>
        <strain evidence="9 10">DSM 101806</strain>
    </source>
</reference>
<dbReference type="InterPro" id="IPR001046">
    <property type="entry name" value="NRAMP_fam"/>
</dbReference>
<dbReference type="GO" id="GO:0034755">
    <property type="term" value="P:iron ion transmembrane transport"/>
    <property type="evidence" value="ECO:0007669"/>
    <property type="project" value="TreeGrafter"/>
</dbReference>
<evidence type="ECO:0000313" key="9">
    <source>
        <dbReference type="EMBL" id="MBB4100826.1"/>
    </source>
</evidence>
<gene>
    <name evidence="9" type="ORF">GGR46_004415</name>
</gene>
<dbReference type="GO" id="GO:0015086">
    <property type="term" value="F:cadmium ion transmembrane transporter activity"/>
    <property type="evidence" value="ECO:0007669"/>
    <property type="project" value="TreeGrafter"/>
</dbReference>
<keyword evidence="5 8" id="KW-1133">Transmembrane helix</keyword>
<evidence type="ECO:0000256" key="8">
    <source>
        <dbReference type="SAM" id="Phobius"/>
    </source>
</evidence>
<feature type="transmembrane region" description="Helical" evidence="8">
    <location>
        <begin position="44"/>
        <end position="64"/>
    </location>
</feature>
<feature type="transmembrane region" description="Helical" evidence="8">
    <location>
        <begin position="288"/>
        <end position="309"/>
    </location>
</feature>
<proteinExistence type="predicted"/>
<dbReference type="AlphaFoldDB" id="A0A7W6JWQ4"/>
<dbReference type="RefSeq" id="WP_184000192.1">
    <property type="nucleotide sequence ID" value="NZ_JACIEH010000004.1"/>
</dbReference>
<accession>A0A7W6JWQ4</accession>
<dbReference type="GO" id="GO:0005886">
    <property type="term" value="C:plasma membrane"/>
    <property type="evidence" value="ECO:0007669"/>
    <property type="project" value="TreeGrafter"/>
</dbReference>
<feature type="transmembrane region" description="Helical" evidence="8">
    <location>
        <begin position="242"/>
        <end position="263"/>
    </location>
</feature>
<keyword evidence="10" id="KW-1185">Reference proteome</keyword>
<evidence type="ECO:0000256" key="4">
    <source>
        <dbReference type="ARBA" id="ARBA00022847"/>
    </source>
</evidence>
<keyword evidence="6 8" id="KW-0472">Membrane</keyword>
<feature type="transmembrane region" description="Helical" evidence="8">
    <location>
        <begin position="148"/>
        <end position="165"/>
    </location>
</feature>
<evidence type="ECO:0000256" key="3">
    <source>
        <dbReference type="ARBA" id="ARBA00022692"/>
    </source>
</evidence>
<evidence type="ECO:0000256" key="7">
    <source>
        <dbReference type="SAM" id="MobiDB-lite"/>
    </source>
</evidence>
<feature type="transmembrane region" description="Helical" evidence="8">
    <location>
        <begin position="185"/>
        <end position="204"/>
    </location>
</feature>
<feature type="region of interest" description="Disordered" evidence="7">
    <location>
        <begin position="1"/>
        <end position="22"/>
    </location>
</feature>
<evidence type="ECO:0000256" key="6">
    <source>
        <dbReference type="ARBA" id="ARBA00023136"/>
    </source>
</evidence>
<dbReference type="NCBIfam" id="NF037982">
    <property type="entry name" value="Nramp_1"/>
    <property type="match status" value="1"/>
</dbReference>